<evidence type="ECO:0000256" key="5">
    <source>
        <dbReference type="SAM" id="Phobius"/>
    </source>
</evidence>
<dbReference type="Pfam" id="PF10292">
    <property type="entry name" value="7TM_GPCR_Srab"/>
    <property type="match status" value="1"/>
</dbReference>
<evidence type="ECO:0000256" key="4">
    <source>
        <dbReference type="ARBA" id="ARBA00023136"/>
    </source>
</evidence>
<keyword evidence="2 5" id="KW-0812">Transmembrane</keyword>
<dbReference type="InterPro" id="IPR019408">
    <property type="entry name" value="7TM_GPCR_serpentine_rcpt_Srab"/>
</dbReference>
<feature type="transmembrane region" description="Helical" evidence="5">
    <location>
        <begin position="103"/>
        <end position="124"/>
    </location>
</feature>
<evidence type="ECO:0000313" key="6">
    <source>
        <dbReference type="Proteomes" id="UP000095287"/>
    </source>
</evidence>
<dbReference type="PANTHER" id="PTHR46561:SF11">
    <property type="entry name" value="SERPENTINE RECEPTOR CLASS ALPHA_BETA-14"/>
    <property type="match status" value="1"/>
</dbReference>
<organism evidence="6 7">
    <name type="scientific">Steinernema glaseri</name>
    <dbReference type="NCBI Taxonomy" id="37863"/>
    <lineage>
        <taxon>Eukaryota</taxon>
        <taxon>Metazoa</taxon>
        <taxon>Ecdysozoa</taxon>
        <taxon>Nematoda</taxon>
        <taxon>Chromadorea</taxon>
        <taxon>Rhabditida</taxon>
        <taxon>Tylenchina</taxon>
        <taxon>Panagrolaimomorpha</taxon>
        <taxon>Strongyloidoidea</taxon>
        <taxon>Steinernematidae</taxon>
        <taxon>Steinernema</taxon>
    </lineage>
</organism>
<evidence type="ECO:0000256" key="3">
    <source>
        <dbReference type="ARBA" id="ARBA00022989"/>
    </source>
</evidence>
<sequence length="337" mass="38176">METPCALALHIADQPAVVSFLSFRVVLSLISAGAIVYVLKTERITKKYHPNAQILIKNHFYYNLFACINFFLVDGSDAVRLVFIRTEDKNCPIPLLPGNLAAWLKLPEVFFINALGLNLTCLGLERTVATIYAKSYEKFRRTYPCRILSFITIAVATAKSLYMFMHTEPGDWAASTTLGFIPERVQQVGLIALIGVELTNVALFIALFVRNRRWKNHSTRITASLAYKYQVEENLESLYNVLQLAFAHCAFIIAGTVVNVSLLCWAPQTVIEDFQVAFDIYVIYNCVLPFLVIWKVNQNKRTKSKKVQPSPKPADVTRDHFQILNEIFHNGVPPNKK</sequence>
<comment type="subcellular location">
    <subcellularLocation>
        <location evidence="1">Membrane</location>
        <topology evidence="1">Multi-pass membrane protein</topology>
    </subcellularLocation>
</comment>
<dbReference type="Proteomes" id="UP000095287">
    <property type="component" value="Unplaced"/>
</dbReference>
<name>A0A1I7YWL2_9BILA</name>
<accession>A0A1I7YWL2</accession>
<feature type="transmembrane region" description="Helical" evidence="5">
    <location>
        <begin position="20"/>
        <end position="39"/>
    </location>
</feature>
<dbReference type="Gene3D" id="1.20.1070.10">
    <property type="entry name" value="Rhodopsin 7-helix transmembrane proteins"/>
    <property type="match status" value="1"/>
</dbReference>
<dbReference type="PANTHER" id="PTHR46561">
    <property type="entry name" value="SERPENTINE RECEPTOR, CLASS AB (CLASS A-LIKE)-RELATED"/>
    <property type="match status" value="1"/>
</dbReference>
<proteinExistence type="predicted"/>
<dbReference type="GO" id="GO:0016020">
    <property type="term" value="C:membrane"/>
    <property type="evidence" value="ECO:0007669"/>
    <property type="project" value="UniProtKB-SubCell"/>
</dbReference>
<feature type="transmembrane region" description="Helical" evidence="5">
    <location>
        <begin position="145"/>
        <end position="165"/>
    </location>
</feature>
<dbReference type="AlphaFoldDB" id="A0A1I7YWL2"/>
<protein>
    <submittedName>
        <fullName evidence="7">Serpentine Receptor, class T</fullName>
    </submittedName>
</protein>
<feature type="transmembrane region" description="Helical" evidence="5">
    <location>
        <begin position="185"/>
        <end position="209"/>
    </location>
</feature>
<reference evidence="7" key="1">
    <citation type="submission" date="2016-11" db="UniProtKB">
        <authorList>
            <consortium name="WormBaseParasite"/>
        </authorList>
    </citation>
    <scope>IDENTIFICATION</scope>
</reference>
<feature type="transmembrane region" description="Helical" evidence="5">
    <location>
        <begin position="244"/>
        <end position="268"/>
    </location>
</feature>
<feature type="transmembrane region" description="Helical" evidence="5">
    <location>
        <begin position="60"/>
        <end position="83"/>
    </location>
</feature>
<dbReference type="InterPro" id="IPR053286">
    <property type="entry name" value="Nematode_rcpt-like_srab"/>
</dbReference>
<evidence type="ECO:0000313" key="7">
    <source>
        <dbReference type="WBParaSite" id="L893_g20586.t1"/>
    </source>
</evidence>
<keyword evidence="3 5" id="KW-1133">Transmembrane helix</keyword>
<dbReference type="WBParaSite" id="L893_g20586.t1">
    <property type="protein sequence ID" value="L893_g20586.t1"/>
    <property type="gene ID" value="L893_g20586"/>
</dbReference>
<evidence type="ECO:0000256" key="1">
    <source>
        <dbReference type="ARBA" id="ARBA00004141"/>
    </source>
</evidence>
<keyword evidence="6" id="KW-1185">Reference proteome</keyword>
<feature type="transmembrane region" description="Helical" evidence="5">
    <location>
        <begin position="274"/>
        <end position="296"/>
    </location>
</feature>
<evidence type="ECO:0000256" key="2">
    <source>
        <dbReference type="ARBA" id="ARBA00022692"/>
    </source>
</evidence>
<keyword evidence="4 5" id="KW-0472">Membrane</keyword>